<keyword evidence="3" id="KW-1185">Reference proteome</keyword>
<evidence type="ECO:0000313" key="2">
    <source>
        <dbReference type="EMBL" id="SAL96919.1"/>
    </source>
</evidence>
<sequence>MNPFQTPITDDPASDEDDSDDNYSVNEDGISLGLYNDLLSEATDSVAYVQAALSGDFGGNRGRATVDLRSSHRSVNFYHDIDSIGIYTTHIPLQRPFGRLMVNTTMTDIGSVLGKTHVGIQLGGEDEYTDIDTAPNYTFGKFGDIGRFTVAICFPNYTSASVTESSLHEVDGRDIGYFVDNVVLPSLHELYASLDMPQKNAYTPFSQSQEFLAHRVGNSRMGNSFNVLDSNLWPTLELIMRRRVNEIDESHGLLFDGFYFYSYCHGMKMPLNLPQALNSNPSIGVSLVRSLNMQLRSAFPDLDWQTIDPTGVLSYQTE</sequence>
<dbReference type="InParanoid" id="A0A168LJF9"/>
<evidence type="ECO:0000256" key="1">
    <source>
        <dbReference type="SAM" id="MobiDB-lite"/>
    </source>
</evidence>
<gene>
    <name evidence="2" type="primary">ABSGL_02369.1 scaffold 3364</name>
</gene>
<dbReference type="Proteomes" id="UP000078561">
    <property type="component" value="Unassembled WGS sequence"/>
</dbReference>
<feature type="region of interest" description="Disordered" evidence="1">
    <location>
        <begin position="1"/>
        <end position="23"/>
    </location>
</feature>
<proteinExistence type="predicted"/>
<name>A0A168LJF9_ABSGL</name>
<evidence type="ECO:0000313" key="3">
    <source>
        <dbReference type="Proteomes" id="UP000078561"/>
    </source>
</evidence>
<accession>A0A168LJF9</accession>
<dbReference type="AlphaFoldDB" id="A0A168LJF9"/>
<protein>
    <submittedName>
        <fullName evidence="2">Uncharacterized protein</fullName>
    </submittedName>
</protein>
<feature type="compositionally biased region" description="Acidic residues" evidence="1">
    <location>
        <begin position="12"/>
        <end position="21"/>
    </location>
</feature>
<organism evidence="2">
    <name type="scientific">Absidia glauca</name>
    <name type="common">Pin mould</name>
    <dbReference type="NCBI Taxonomy" id="4829"/>
    <lineage>
        <taxon>Eukaryota</taxon>
        <taxon>Fungi</taxon>
        <taxon>Fungi incertae sedis</taxon>
        <taxon>Mucoromycota</taxon>
        <taxon>Mucoromycotina</taxon>
        <taxon>Mucoromycetes</taxon>
        <taxon>Mucorales</taxon>
        <taxon>Cunninghamellaceae</taxon>
        <taxon>Absidia</taxon>
    </lineage>
</organism>
<reference evidence="2" key="1">
    <citation type="submission" date="2016-04" db="EMBL/GenBank/DDBJ databases">
        <authorList>
            <person name="Evans L.H."/>
            <person name="Alamgir A."/>
            <person name="Owens N."/>
            <person name="Weber N.D."/>
            <person name="Virtaneva K."/>
            <person name="Barbian K."/>
            <person name="Babar A."/>
            <person name="Rosenke K."/>
        </authorList>
    </citation>
    <scope>NUCLEOTIDE SEQUENCE [LARGE SCALE GENOMIC DNA]</scope>
    <source>
        <strain evidence="2">CBS 101.48</strain>
    </source>
</reference>
<dbReference type="EMBL" id="LT551459">
    <property type="protein sequence ID" value="SAL96919.1"/>
    <property type="molecule type" value="Genomic_DNA"/>
</dbReference>